<dbReference type="SMART" id="SM01130">
    <property type="entry name" value="DHDPS"/>
    <property type="match status" value="1"/>
</dbReference>
<dbReference type="EC" id="4.3.3.7" evidence="4 12"/>
<keyword evidence="10 12" id="KW-0704">Schiff base</keyword>
<protein>
    <recommendedName>
        <fullName evidence="4 12">4-hydroxy-tetrahydrodipicolinate synthase</fullName>
        <shortName evidence="12">HTPA synthase</shortName>
        <ecNumber evidence="4 12">4.3.3.7</ecNumber>
    </recommendedName>
</protein>
<organism evidence="14 15">
    <name type="scientific">Candidatus Fervidibacter sacchari</name>
    <dbReference type="NCBI Taxonomy" id="1448929"/>
    <lineage>
        <taxon>Bacteria</taxon>
        <taxon>Candidatus Fervidibacterota</taxon>
        <taxon>Candidatus Fervidibacter</taxon>
    </lineage>
</organism>
<gene>
    <name evidence="12" type="primary">dapA</name>
    <name evidence="14" type="ORF">M2350_000084</name>
</gene>
<comment type="caution">
    <text evidence="14">The sequence shown here is derived from an EMBL/GenBank/DDBJ whole genome shotgun (WGS) entry which is preliminary data.</text>
</comment>
<keyword evidence="5 12" id="KW-0963">Cytoplasm</keyword>
<feature type="site" description="Part of a proton relay during catalysis" evidence="12">
    <location>
        <position position="113"/>
    </location>
</feature>
<feature type="binding site" evidence="12">
    <location>
        <position position="210"/>
    </location>
    <ligand>
        <name>pyruvate</name>
        <dbReference type="ChEBI" id="CHEBI:15361"/>
    </ligand>
</feature>
<evidence type="ECO:0000256" key="8">
    <source>
        <dbReference type="ARBA" id="ARBA00023154"/>
    </source>
</evidence>
<comment type="catalytic activity">
    <reaction evidence="11 12">
        <text>L-aspartate 4-semialdehyde + pyruvate = (2S,4S)-4-hydroxy-2,3,4,5-tetrahydrodipicolinate + H2O + H(+)</text>
        <dbReference type="Rhea" id="RHEA:34171"/>
        <dbReference type="ChEBI" id="CHEBI:15361"/>
        <dbReference type="ChEBI" id="CHEBI:15377"/>
        <dbReference type="ChEBI" id="CHEBI:15378"/>
        <dbReference type="ChEBI" id="CHEBI:67139"/>
        <dbReference type="ChEBI" id="CHEBI:537519"/>
        <dbReference type="EC" id="4.3.3.7"/>
    </reaction>
</comment>
<evidence type="ECO:0000256" key="9">
    <source>
        <dbReference type="ARBA" id="ARBA00023239"/>
    </source>
</evidence>
<comment type="subcellular location">
    <subcellularLocation>
        <location evidence="12">Cytoplasm</location>
    </subcellularLocation>
</comment>
<reference evidence="14 15" key="1">
    <citation type="submission" date="2022-08" db="EMBL/GenBank/DDBJ databases">
        <title>Bacterial and archaeal communities from various locations to study Microbial Dark Matter (Phase II).</title>
        <authorList>
            <person name="Stepanauskas R."/>
        </authorList>
    </citation>
    <scope>NUCLEOTIDE SEQUENCE [LARGE SCALE GENOMIC DNA]</scope>
    <source>
        <strain evidence="14 15">PD1</strain>
    </source>
</reference>
<accession>A0ABT2EIB1</accession>
<dbReference type="PROSITE" id="PS00665">
    <property type="entry name" value="DHDPS_1"/>
    <property type="match status" value="1"/>
</dbReference>
<dbReference type="GO" id="GO:0008840">
    <property type="term" value="F:4-hydroxy-tetrahydrodipicolinate synthase activity"/>
    <property type="evidence" value="ECO:0007669"/>
    <property type="project" value="UniProtKB-EC"/>
</dbReference>
<dbReference type="PIRSF" id="PIRSF001365">
    <property type="entry name" value="DHDPS"/>
    <property type="match status" value="1"/>
</dbReference>
<feature type="binding site" evidence="12">
    <location>
        <position position="51"/>
    </location>
    <ligand>
        <name>pyruvate</name>
        <dbReference type="ChEBI" id="CHEBI:15361"/>
    </ligand>
</feature>
<evidence type="ECO:0000256" key="13">
    <source>
        <dbReference type="PIRNR" id="PIRNR001365"/>
    </source>
</evidence>
<dbReference type="PRINTS" id="PR00146">
    <property type="entry name" value="DHPICSNTHASE"/>
</dbReference>
<dbReference type="InterPro" id="IPR013785">
    <property type="entry name" value="Aldolase_TIM"/>
</dbReference>
<evidence type="ECO:0000256" key="10">
    <source>
        <dbReference type="ARBA" id="ARBA00023270"/>
    </source>
</evidence>
<comment type="caution">
    <text evidence="12">Was originally thought to be a dihydrodipicolinate synthase (DHDPS), catalyzing the condensation of (S)-aspartate-beta-semialdehyde [(S)-ASA] and pyruvate to dihydrodipicolinate (DHDP). However, it was shown in E.coli that the product of the enzymatic reaction is not dihydrodipicolinate but in fact (4S)-4-hydroxy-2,3,4,5-tetrahydro-(2S)-dipicolinic acid (HTPA), and that the consecutive dehydration reaction leading to DHDP is not spontaneous but catalyzed by DapB.</text>
</comment>
<dbReference type="InterPro" id="IPR020624">
    <property type="entry name" value="Schiff_base-form_aldolases_CS"/>
</dbReference>
<comment type="pathway">
    <text evidence="2 12">Amino-acid biosynthesis; L-lysine biosynthesis via DAP pathway; (S)-tetrahydrodipicolinate from L-aspartate: step 3/4.</text>
</comment>
<evidence type="ECO:0000256" key="4">
    <source>
        <dbReference type="ARBA" id="ARBA00012086"/>
    </source>
</evidence>
<comment type="similarity">
    <text evidence="3 12 13">Belongs to the DapA family.</text>
</comment>
<evidence type="ECO:0000256" key="2">
    <source>
        <dbReference type="ARBA" id="ARBA00005120"/>
    </source>
</evidence>
<dbReference type="InterPro" id="IPR002220">
    <property type="entry name" value="DapA-like"/>
</dbReference>
<dbReference type="HAMAP" id="MF_00418">
    <property type="entry name" value="DapA"/>
    <property type="match status" value="1"/>
</dbReference>
<dbReference type="Gene3D" id="3.20.20.70">
    <property type="entry name" value="Aldolase class I"/>
    <property type="match status" value="1"/>
</dbReference>
<keyword evidence="8 12" id="KW-0457">Lysine biosynthesis</keyword>
<evidence type="ECO:0000256" key="11">
    <source>
        <dbReference type="ARBA" id="ARBA00047836"/>
    </source>
</evidence>
<dbReference type="PANTHER" id="PTHR12128">
    <property type="entry name" value="DIHYDRODIPICOLINATE SYNTHASE"/>
    <property type="match status" value="1"/>
</dbReference>
<dbReference type="PANTHER" id="PTHR12128:SF66">
    <property type="entry name" value="4-HYDROXY-2-OXOGLUTARATE ALDOLASE, MITOCHONDRIAL"/>
    <property type="match status" value="1"/>
</dbReference>
<dbReference type="PROSITE" id="PS00666">
    <property type="entry name" value="DHDPS_2"/>
    <property type="match status" value="1"/>
</dbReference>
<evidence type="ECO:0000313" key="15">
    <source>
        <dbReference type="Proteomes" id="UP001204798"/>
    </source>
</evidence>
<dbReference type="CDD" id="cd00950">
    <property type="entry name" value="DHDPS"/>
    <property type="match status" value="1"/>
</dbReference>
<evidence type="ECO:0000313" key="14">
    <source>
        <dbReference type="EMBL" id="MCS3917687.1"/>
    </source>
</evidence>
<keyword evidence="7 12" id="KW-0220">Diaminopimelate biosynthesis</keyword>
<feature type="active site" description="Proton donor/acceptor" evidence="12">
    <location>
        <position position="139"/>
    </location>
</feature>
<dbReference type="Pfam" id="PF00701">
    <property type="entry name" value="DHDPS"/>
    <property type="match status" value="1"/>
</dbReference>
<keyword evidence="6 12" id="KW-0028">Amino-acid biosynthesis</keyword>
<evidence type="ECO:0000256" key="5">
    <source>
        <dbReference type="ARBA" id="ARBA00022490"/>
    </source>
</evidence>
<evidence type="ECO:0000256" key="3">
    <source>
        <dbReference type="ARBA" id="ARBA00007592"/>
    </source>
</evidence>
<dbReference type="InterPro" id="IPR005263">
    <property type="entry name" value="DapA"/>
</dbReference>
<dbReference type="EMBL" id="JANUCP010000001">
    <property type="protein sequence ID" value="MCS3917687.1"/>
    <property type="molecule type" value="Genomic_DNA"/>
</dbReference>
<feature type="active site" description="Schiff-base intermediate with substrate" evidence="12">
    <location>
        <position position="168"/>
    </location>
</feature>
<sequence>MSKNGRALGRLITAMVTPFDENGQVNFAEAERLVEHLIQTGSEGIVVAGTTGESPTLSHKEKLELFRVVKQAAAGRAKVIAGTGNYNTAESVELTKEAEQIGVDGVLLVCPYYNRPNQEGLFQHFKTVAQATSLPVIIYNIPSRTGRNIEASTTLRLAEEVPNIVGIKEASGDMKQVADICSKAPEGFAVWSGNDEDTFHIVALGGVGVISVVSHICGQECKQMIEALEKGDLQTARQIHFKLMPLVRALFPPTSPNPAPIKAALNLLGFKVGAPRLPLVPCTEAEIEAIKKALQSVGKM</sequence>
<name>A0ABT2EIB1_9BACT</name>
<dbReference type="SUPFAM" id="SSF51569">
    <property type="entry name" value="Aldolase"/>
    <property type="match status" value="1"/>
</dbReference>
<evidence type="ECO:0000256" key="12">
    <source>
        <dbReference type="HAMAP-Rule" id="MF_00418"/>
    </source>
</evidence>
<evidence type="ECO:0000256" key="1">
    <source>
        <dbReference type="ARBA" id="ARBA00003294"/>
    </source>
</evidence>
<proteinExistence type="inferred from homology"/>
<dbReference type="InterPro" id="IPR020625">
    <property type="entry name" value="Schiff_base-form_aldolases_AS"/>
</dbReference>
<evidence type="ECO:0000256" key="7">
    <source>
        <dbReference type="ARBA" id="ARBA00022915"/>
    </source>
</evidence>
<evidence type="ECO:0000256" key="6">
    <source>
        <dbReference type="ARBA" id="ARBA00022605"/>
    </source>
</evidence>
<comment type="function">
    <text evidence="1 12">Catalyzes the condensation of (S)-aspartate-beta-semialdehyde [(S)-ASA] and pyruvate to 4-hydroxy-tetrahydrodipicolinate (HTPA).</text>
</comment>
<dbReference type="RefSeq" id="WP_259092011.1">
    <property type="nucleotide sequence ID" value="NZ_CP130454.1"/>
</dbReference>
<keyword evidence="9 12" id="KW-0456">Lyase</keyword>
<dbReference type="NCBIfam" id="TIGR00674">
    <property type="entry name" value="dapA"/>
    <property type="match status" value="1"/>
</dbReference>
<keyword evidence="15" id="KW-1185">Reference proteome</keyword>
<comment type="subunit">
    <text evidence="12">Homotetramer; dimer of dimers.</text>
</comment>
<feature type="site" description="Part of a proton relay during catalysis" evidence="12">
    <location>
        <position position="50"/>
    </location>
</feature>
<dbReference type="Proteomes" id="UP001204798">
    <property type="component" value="Unassembled WGS sequence"/>
</dbReference>